<dbReference type="AlphaFoldDB" id="A0A2P1PZN7"/>
<accession>A0A2P1PZN7</accession>
<reference evidence="1 2" key="1">
    <citation type="submission" date="2018-03" db="EMBL/GenBank/DDBJ databases">
        <title>Ahniella affigens gen. nov., sp. nov., a gammaproteobacterium isolated from sandy soil near a stream.</title>
        <authorList>
            <person name="Ko Y."/>
            <person name="Kim J.-H."/>
        </authorList>
    </citation>
    <scope>NUCLEOTIDE SEQUENCE [LARGE SCALE GENOMIC DNA]</scope>
    <source>
        <strain evidence="1 2">D13</strain>
        <plasmid evidence="2">Plasmid unnamed</plasmid>
    </source>
</reference>
<protein>
    <submittedName>
        <fullName evidence="1">Uncharacterized protein</fullName>
    </submittedName>
</protein>
<proteinExistence type="predicted"/>
<sequence>MKHDETVNILSEWPAEILDALVAMLEDSGIVTDEDRTGLSSVMIKGWESRCDAVLVGRGYSGGPLAKMGKYYPWAGAIYCVYDSTRMSPDDALEHLDQASKKHPDWLAEP</sequence>
<keyword evidence="2" id="KW-1185">Reference proteome</keyword>
<dbReference type="KEGG" id="xba:C7S18_23730"/>
<gene>
    <name evidence="1" type="ORF">C7S18_23730</name>
</gene>
<name>A0A2P1PZN7_9GAMM</name>
<keyword evidence="1" id="KW-0614">Plasmid</keyword>
<geneLocation type="plasmid" evidence="1">
    <name>unnamed</name>
</geneLocation>
<reference evidence="1 2" key="2">
    <citation type="submission" date="2018-03" db="EMBL/GenBank/DDBJ databases">
        <authorList>
            <person name="Keele B.F."/>
        </authorList>
    </citation>
    <scope>NUCLEOTIDE SEQUENCE [LARGE SCALE GENOMIC DNA]</scope>
    <source>
        <strain evidence="1 2">D13</strain>
        <plasmid evidence="2">Plasmid unnamed</plasmid>
    </source>
</reference>
<evidence type="ECO:0000313" key="1">
    <source>
        <dbReference type="EMBL" id="AVQ00311.1"/>
    </source>
</evidence>
<evidence type="ECO:0000313" key="2">
    <source>
        <dbReference type="Proteomes" id="UP000241074"/>
    </source>
</evidence>
<dbReference type="RefSeq" id="WP_106894229.1">
    <property type="nucleotide sequence ID" value="NZ_CP027861.1"/>
</dbReference>
<dbReference type="Proteomes" id="UP000241074">
    <property type="component" value="Plasmid unnamed"/>
</dbReference>
<dbReference type="EMBL" id="CP027861">
    <property type="protein sequence ID" value="AVQ00311.1"/>
    <property type="molecule type" value="Genomic_DNA"/>
</dbReference>
<organism evidence="1 2">
    <name type="scientific">Ahniella affigens</name>
    <dbReference type="NCBI Taxonomy" id="2021234"/>
    <lineage>
        <taxon>Bacteria</taxon>
        <taxon>Pseudomonadati</taxon>
        <taxon>Pseudomonadota</taxon>
        <taxon>Gammaproteobacteria</taxon>
        <taxon>Lysobacterales</taxon>
        <taxon>Rhodanobacteraceae</taxon>
        <taxon>Ahniella</taxon>
    </lineage>
</organism>